<organism evidence="1 2">
    <name type="scientific">Halapricum salinum</name>
    <dbReference type="NCBI Taxonomy" id="1457250"/>
    <lineage>
        <taxon>Archaea</taxon>
        <taxon>Methanobacteriati</taxon>
        <taxon>Methanobacteriota</taxon>
        <taxon>Stenosarchaea group</taxon>
        <taxon>Halobacteria</taxon>
        <taxon>Halobacteriales</taxon>
        <taxon>Haloarculaceae</taxon>
        <taxon>Halapricum</taxon>
    </lineage>
</organism>
<protein>
    <submittedName>
        <fullName evidence="1">Uncharacterized protein</fullName>
    </submittedName>
</protein>
<dbReference type="RefSeq" id="WP_049995448.1">
    <property type="nucleotide sequence ID" value="NZ_CP031310.1"/>
</dbReference>
<accession>A0A4D6HAP4</accession>
<proteinExistence type="predicted"/>
<name>A0A4D6HAP4_9EURY</name>
<evidence type="ECO:0000313" key="2">
    <source>
        <dbReference type="Proteomes" id="UP000296706"/>
    </source>
</evidence>
<sequence length="161" mass="17340">MQRRAFLSTVLAGVTVGTAGCMGGEVVLSKNETVTVPVGRGNITELPASGEKVRYIARDDQSFDVYVFTSASAKEQYRAYTNGENPDAQPPGHQSLSGRSLRVDADLYEVTTDGRTSLDIDGTGYFVLDHSGYRSENPPSDHADPLSVQLDLEVIESSLPI</sequence>
<keyword evidence="2" id="KW-1185">Reference proteome</keyword>
<dbReference type="GeneID" id="39847591"/>
<dbReference type="KEGG" id="hsn:DV733_06960"/>
<dbReference type="STRING" id="1457250.GCA_000755225_00090"/>
<gene>
    <name evidence="1" type="ORF">DV733_06960</name>
</gene>
<dbReference type="PROSITE" id="PS51257">
    <property type="entry name" value="PROKAR_LIPOPROTEIN"/>
    <property type="match status" value="1"/>
</dbReference>
<dbReference type="OrthoDB" id="236495at2157"/>
<dbReference type="EMBL" id="CP031310">
    <property type="protein sequence ID" value="QCC50999.1"/>
    <property type="molecule type" value="Genomic_DNA"/>
</dbReference>
<evidence type="ECO:0000313" key="1">
    <source>
        <dbReference type="EMBL" id="QCC50999.1"/>
    </source>
</evidence>
<dbReference type="AlphaFoldDB" id="A0A4D6HAP4"/>
<dbReference type="Proteomes" id="UP000296706">
    <property type="component" value="Chromosome"/>
</dbReference>
<reference evidence="1 2" key="1">
    <citation type="journal article" date="2019" name="Nat. Commun.">
        <title>A new type of DNA phosphorothioation-based antiviral system in archaea.</title>
        <authorList>
            <person name="Xiong L."/>
            <person name="Liu S."/>
            <person name="Chen S."/>
            <person name="Xiao Y."/>
            <person name="Zhu B."/>
            <person name="Gao Y."/>
            <person name="Zhang Y."/>
            <person name="Chen B."/>
            <person name="Luo J."/>
            <person name="Deng Z."/>
            <person name="Chen X."/>
            <person name="Wang L."/>
            <person name="Chen S."/>
        </authorList>
    </citation>
    <scope>NUCLEOTIDE SEQUENCE [LARGE SCALE GENOMIC DNA]</scope>
    <source>
        <strain evidence="1 2">CBA1105</strain>
    </source>
</reference>